<keyword evidence="1" id="KW-0812">Transmembrane</keyword>
<feature type="domain" description="Glycosyltransferase 2-like" evidence="2">
    <location>
        <begin position="6"/>
        <end position="168"/>
    </location>
</feature>
<dbReference type="GO" id="GO:0016757">
    <property type="term" value="F:glycosyltransferase activity"/>
    <property type="evidence" value="ECO:0007669"/>
    <property type="project" value="UniProtKB-KW"/>
</dbReference>
<dbReference type="GeneID" id="98918160"/>
<accession>D4S0J5</accession>
<dbReference type="PANTHER" id="PTHR48090:SF8">
    <property type="entry name" value="GLYCOSYLTRANSFERASE CSBB-RELATED"/>
    <property type="match status" value="1"/>
</dbReference>
<organism evidence="3 4">
    <name type="scientific">Eshraghiella crossota DSM 2876</name>
    <dbReference type="NCBI Taxonomy" id="511680"/>
    <lineage>
        <taxon>Bacteria</taxon>
        <taxon>Bacillati</taxon>
        <taxon>Bacillota</taxon>
        <taxon>Clostridia</taxon>
        <taxon>Lachnospirales</taxon>
        <taxon>Lachnospiraceae</taxon>
        <taxon>Eshraghiella</taxon>
    </lineage>
</organism>
<dbReference type="PANTHER" id="PTHR48090">
    <property type="entry name" value="UNDECAPRENYL-PHOSPHATE 4-DEOXY-4-FORMAMIDO-L-ARABINOSE TRANSFERASE-RELATED"/>
    <property type="match status" value="1"/>
</dbReference>
<protein>
    <submittedName>
        <fullName evidence="3">Glycosyltransferase, group 2 family protein</fullName>
        <ecNumber evidence="3">2.4.-.-</ecNumber>
    </submittedName>
</protein>
<dbReference type="Gene3D" id="3.90.550.10">
    <property type="entry name" value="Spore Coat Polysaccharide Biosynthesis Protein SpsA, Chain A"/>
    <property type="match status" value="1"/>
</dbReference>
<feature type="transmembrane region" description="Helical" evidence="1">
    <location>
        <begin position="263"/>
        <end position="289"/>
    </location>
</feature>
<keyword evidence="3" id="KW-0808">Transferase</keyword>
<dbReference type="InterPro" id="IPR029044">
    <property type="entry name" value="Nucleotide-diphossugar_trans"/>
</dbReference>
<keyword evidence="1" id="KW-0472">Membrane</keyword>
<name>D4S0J5_9FIRM</name>
<proteinExistence type="predicted"/>
<keyword evidence="1" id="KW-1133">Transmembrane helix</keyword>
<dbReference type="GO" id="GO:0005886">
    <property type="term" value="C:plasma membrane"/>
    <property type="evidence" value="ECO:0007669"/>
    <property type="project" value="TreeGrafter"/>
</dbReference>
<dbReference type="AlphaFoldDB" id="D4S0J5"/>
<dbReference type="STRING" id="45851.BHV86_09690"/>
<dbReference type="InterPro" id="IPR050256">
    <property type="entry name" value="Glycosyltransferase_2"/>
</dbReference>
<dbReference type="EMBL" id="ABWN01000030">
    <property type="protein sequence ID" value="EFF68343.1"/>
    <property type="molecule type" value="Genomic_DNA"/>
</dbReference>
<dbReference type="Pfam" id="PF00535">
    <property type="entry name" value="Glycos_transf_2"/>
    <property type="match status" value="1"/>
</dbReference>
<evidence type="ECO:0000256" key="1">
    <source>
        <dbReference type="SAM" id="Phobius"/>
    </source>
</evidence>
<evidence type="ECO:0000259" key="2">
    <source>
        <dbReference type="Pfam" id="PF00535"/>
    </source>
</evidence>
<dbReference type="eggNOG" id="COG0463">
    <property type="taxonomic scope" value="Bacteria"/>
</dbReference>
<evidence type="ECO:0000313" key="4">
    <source>
        <dbReference type="Proteomes" id="UP000006238"/>
    </source>
</evidence>
<dbReference type="Proteomes" id="UP000006238">
    <property type="component" value="Unassembled WGS sequence"/>
</dbReference>
<dbReference type="EC" id="2.4.-.-" evidence="3"/>
<dbReference type="HOGENOM" id="CLU_033536_0_1_9"/>
<sequence>MKTVDIIVPCYNEEPVLTSYYNETEKVVSGIQGYTFNYIFVNDGSKDNTMIILKGLAASYDNVKYISFSRNFGKESAMYAGLKSSTGDYVIVMDADLQHPPALIPRMIESINSGHDCCAAYRTSRKGEKKIRSFFSQRFYKFNNKLTDSNMPYGAVDYRIMCRKMVDSIVSMKEVQRFSKGLFCWVGFDTEWIPYENVERTLGTSKWSFKGLTRYAMDGIFSFSVKPLKFLAIMGFIISGIAIVYALYILIKTLTMGIDLPGYASTMIVLLFIGGIIELSIGVLGEYIARIFVEIKKRPIFITKETNIESKKDPDDENIN</sequence>
<dbReference type="CDD" id="cd04187">
    <property type="entry name" value="DPM1_like_bac"/>
    <property type="match status" value="1"/>
</dbReference>
<gene>
    <name evidence="3" type="ORF">BUTYVIB_01614</name>
</gene>
<feature type="transmembrane region" description="Helical" evidence="1">
    <location>
        <begin position="230"/>
        <end position="251"/>
    </location>
</feature>
<dbReference type="RefSeq" id="WP_005603311.1">
    <property type="nucleotide sequence ID" value="NZ_GG663524.1"/>
</dbReference>
<dbReference type="InterPro" id="IPR001173">
    <property type="entry name" value="Glyco_trans_2-like"/>
</dbReference>
<reference evidence="3 4" key="1">
    <citation type="submission" date="2010-02" db="EMBL/GenBank/DDBJ databases">
        <authorList>
            <person name="Weinstock G."/>
            <person name="Sodergren E."/>
            <person name="Clifton S."/>
            <person name="Fulton L."/>
            <person name="Fulton B."/>
            <person name="Courtney L."/>
            <person name="Fronick C."/>
            <person name="Harrison M."/>
            <person name="Strong C."/>
            <person name="Farmer C."/>
            <person name="Delahaunty K."/>
            <person name="Markovic C."/>
            <person name="Hall O."/>
            <person name="Minx P."/>
            <person name="Tomlinson C."/>
            <person name="Mitreva M."/>
            <person name="Nelson J."/>
            <person name="Hou S."/>
            <person name="Wollam A."/>
            <person name="Pepin K.H."/>
            <person name="Johnson M."/>
            <person name="Bhonagiri V."/>
            <person name="Zhang X."/>
            <person name="Suruliraj S."/>
            <person name="Warren W."/>
            <person name="Chinwalla A."/>
            <person name="Mardis E.R."/>
            <person name="Wilson R.K."/>
        </authorList>
    </citation>
    <scope>NUCLEOTIDE SEQUENCE [LARGE SCALE GENOMIC DNA]</scope>
    <source>
        <strain evidence="3 4">DSM 2876</strain>
    </source>
</reference>
<dbReference type="SUPFAM" id="SSF53448">
    <property type="entry name" value="Nucleotide-diphospho-sugar transferases"/>
    <property type="match status" value="1"/>
</dbReference>
<keyword evidence="3" id="KW-0328">Glycosyltransferase</keyword>
<comment type="caution">
    <text evidence="3">The sequence shown here is derived from an EMBL/GenBank/DDBJ whole genome shotgun (WGS) entry which is preliminary data.</text>
</comment>
<evidence type="ECO:0000313" key="3">
    <source>
        <dbReference type="EMBL" id="EFF68343.1"/>
    </source>
</evidence>
<keyword evidence="4" id="KW-1185">Reference proteome</keyword>